<keyword evidence="2" id="KW-0547">Nucleotide-binding</keyword>
<evidence type="ECO:0000313" key="16">
    <source>
        <dbReference type="EMBL" id="RMX44948.1"/>
    </source>
</evidence>
<dbReference type="SUPFAM" id="SSF101420">
    <property type="entry name" value="C-terminal domain of Ku80"/>
    <property type="match status" value="1"/>
</dbReference>
<evidence type="ECO:0000259" key="15">
    <source>
        <dbReference type="Pfam" id="PF08785"/>
    </source>
</evidence>
<evidence type="ECO:0000256" key="8">
    <source>
        <dbReference type="ARBA" id="ARBA00023172"/>
    </source>
</evidence>
<comment type="caution">
    <text evidence="16">The sequence shown here is derived from an EMBL/GenBank/DDBJ whole genome shotgun (WGS) entry which is preliminary data.</text>
</comment>
<dbReference type="InterPro" id="IPR036465">
    <property type="entry name" value="vWFA_dom_sf"/>
</dbReference>
<evidence type="ECO:0000256" key="4">
    <source>
        <dbReference type="ARBA" id="ARBA00022801"/>
    </source>
</evidence>
<sequence length="630" mass="71010">MAAAKDAVVIILDVGPSMCQAPPGHSTSLEISVKAVNMIIQRKMFANTKDEFALVLFGTEGTSNQLNENDGEYENITVARRLGLPDLELLRFIHDQIAPVIDAIVVGVDLLREQTVGKKCEKKIYLFSDLGSPFGNDQLETITEGLKSLQVHLTLIGPDLYDDEDEITCATDGSGPSTSVPDHRKERTPQQVAGENCMRQMLEALDGETYSFSHVLPMLSFFQTRSIKQTTVFRGPLEIGSQLKINVYGYNRVREEKLPPWKKLSAVSQMSPNPDTMEVQMQRSYHLIDEDDTEVDKENVAQGYRYGKTLVPLTKIDKDSMKLPTERCLSLLCFTSNENVRRYQYVGDNVIAFVPQPGDQNGQATEALKCSRTFNPARQRVFQCIQHRALNPDDPSLPDLDPVIASYLEPSTEFKARCAPECMKIKDMFRLEKIEKKKEYTAEHIFKPIVDKPNGEPSTSRTNAFDETDFSMASLARGSITKVGTVDPVGDFRTLITRRDEDRFDEAAKQMRECIVQLVLDAFGDQFYSKALQCVNVLREEAIKAGESLMFNTFLQELKEKIVNKLGHRFWLLIVKKEVTLISQTESPDSNVTDNQAKEFLEGHDGAVEKEERPANDYTDDAEDLLELME</sequence>
<dbReference type="GO" id="GO:0005524">
    <property type="term" value="F:ATP binding"/>
    <property type="evidence" value="ECO:0007669"/>
    <property type="project" value="UniProtKB-KW"/>
</dbReference>
<dbReference type="InterPro" id="IPR005161">
    <property type="entry name" value="Ku_N"/>
</dbReference>
<evidence type="ECO:0000256" key="3">
    <source>
        <dbReference type="ARBA" id="ARBA00022763"/>
    </source>
</evidence>
<evidence type="ECO:0000256" key="6">
    <source>
        <dbReference type="ARBA" id="ARBA00022840"/>
    </source>
</evidence>
<dbReference type="InterPro" id="IPR005160">
    <property type="entry name" value="Ku_C"/>
</dbReference>
<dbReference type="GO" id="GO:0003678">
    <property type="term" value="F:DNA helicase activity"/>
    <property type="evidence" value="ECO:0007669"/>
    <property type="project" value="InterPro"/>
</dbReference>
<dbReference type="SUPFAM" id="SSF53300">
    <property type="entry name" value="vWA-like"/>
    <property type="match status" value="1"/>
</dbReference>
<feature type="domain" description="Ku" evidence="12">
    <location>
        <begin position="239"/>
        <end position="365"/>
    </location>
</feature>
<evidence type="ECO:0000256" key="5">
    <source>
        <dbReference type="ARBA" id="ARBA00022806"/>
    </source>
</evidence>
<evidence type="ECO:0008006" key="18">
    <source>
        <dbReference type="Google" id="ProtNLM"/>
    </source>
</evidence>
<keyword evidence="17" id="KW-1185">Reference proteome</keyword>
<evidence type="ECO:0000256" key="2">
    <source>
        <dbReference type="ARBA" id="ARBA00022741"/>
    </source>
</evidence>
<dbReference type="GO" id="GO:0003690">
    <property type="term" value="F:double-stranded DNA binding"/>
    <property type="evidence" value="ECO:0007669"/>
    <property type="project" value="TreeGrafter"/>
</dbReference>
<dbReference type="GO" id="GO:0006310">
    <property type="term" value="P:DNA recombination"/>
    <property type="evidence" value="ECO:0007669"/>
    <property type="project" value="UniProtKB-KW"/>
</dbReference>
<evidence type="ECO:0000313" key="17">
    <source>
        <dbReference type="Proteomes" id="UP000275408"/>
    </source>
</evidence>
<dbReference type="PANTHER" id="PTHR12604">
    <property type="entry name" value="KU AUTOANTIGEN DNA HELICASE"/>
    <property type="match status" value="1"/>
</dbReference>
<evidence type="ECO:0000259" key="12">
    <source>
        <dbReference type="Pfam" id="PF02735"/>
    </source>
</evidence>
<dbReference type="GO" id="GO:0016787">
    <property type="term" value="F:hydrolase activity"/>
    <property type="evidence" value="ECO:0007669"/>
    <property type="project" value="UniProtKB-KW"/>
</dbReference>
<keyword evidence="6" id="KW-0067">ATP-binding</keyword>
<organism evidence="16 17">
    <name type="scientific">Pocillopora damicornis</name>
    <name type="common">Cauliflower coral</name>
    <name type="synonym">Millepora damicornis</name>
    <dbReference type="NCBI Taxonomy" id="46731"/>
    <lineage>
        <taxon>Eukaryota</taxon>
        <taxon>Metazoa</taxon>
        <taxon>Cnidaria</taxon>
        <taxon>Anthozoa</taxon>
        <taxon>Hexacorallia</taxon>
        <taxon>Scleractinia</taxon>
        <taxon>Astrocoeniina</taxon>
        <taxon>Pocilloporidae</taxon>
        <taxon>Pocillopora</taxon>
    </lineage>
</organism>
<dbReference type="GO" id="GO:0000723">
    <property type="term" value="P:telomere maintenance"/>
    <property type="evidence" value="ECO:0007669"/>
    <property type="project" value="TreeGrafter"/>
</dbReference>
<keyword evidence="9" id="KW-0234">DNA repair</keyword>
<dbReference type="InterPro" id="IPR016194">
    <property type="entry name" value="SPOC-like_C_dom_sf"/>
</dbReference>
<evidence type="ECO:0000259" key="14">
    <source>
        <dbReference type="Pfam" id="PF03731"/>
    </source>
</evidence>
<dbReference type="EMBL" id="RCHS01002921">
    <property type="protein sequence ID" value="RMX44948.1"/>
    <property type="molecule type" value="Genomic_DNA"/>
</dbReference>
<dbReference type="Gene3D" id="3.40.50.410">
    <property type="entry name" value="von Willebrand factor, type A domain"/>
    <property type="match status" value="1"/>
</dbReference>
<evidence type="ECO:0000256" key="10">
    <source>
        <dbReference type="ARBA" id="ARBA00023242"/>
    </source>
</evidence>
<accession>A0A3M6TUI1</accession>
<dbReference type="AlphaFoldDB" id="A0A3M6TUI1"/>
<keyword evidence="5" id="KW-0347">Helicase</keyword>
<name>A0A3M6TUI1_POCDA</name>
<dbReference type="GO" id="GO:0042162">
    <property type="term" value="F:telomeric DNA binding"/>
    <property type="evidence" value="ECO:0007669"/>
    <property type="project" value="TreeGrafter"/>
</dbReference>
<dbReference type="InterPro" id="IPR006164">
    <property type="entry name" value="DNA_bd_Ku70/Ku80"/>
</dbReference>
<keyword evidence="3" id="KW-0227">DNA damage</keyword>
<dbReference type="Gene3D" id="1.25.40.240">
    <property type="entry name" value="Ku, C-terminal domain"/>
    <property type="match status" value="1"/>
</dbReference>
<evidence type="ECO:0000256" key="11">
    <source>
        <dbReference type="SAM" id="MobiDB-lite"/>
    </source>
</evidence>
<gene>
    <name evidence="16" type="ORF">pdam_00017104</name>
</gene>
<comment type="subcellular location">
    <subcellularLocation>
        <location evidence="1">Nucleus</location>
    </subcellularLocation>
</comment>
<evidence type="ECO:0000256" key="1">
    <source>
        <dbReference type="ARBA" id="ARBA00004123"/>
    </source>
</evidence>
<dbReference type="GO" id="GO:0043564">
    <property type="term" value="C:Ku70:Ku80 complex"/>
    <property type="evidence" value="ECO:0007669"/>
    <property type="project" value="TreeGrafter"/>
</dbReference>
<proteinExistence type="predicted"/>
<dbReference type="PANTHER" id="PTHR12604:SF4">
    <property type="entry name" value="X-RAY REPAIR CROSS-COMPLEMENTING PROTEIN 5"/>
    <property type="match status" value="1"/>
</dbReference>
<feature type="compositionally biased region" description="Basic and acidic residues" evidence="11">
    <location>
        <begin position="596"/>
        <end position="615"/>
    </location>
</feature>
<dbReference type="Pfam" id="PF03731">
    <property type="entry name" value="Ku_N"/>
    <property type="match status" value="1"/>
</dbReference>
<feature type="region of interest" description="Disordered" evidence="11">
    <location>
        <begin position="585"/>
        <end position="623"/>
    </location>
</feature>
<dbReference type="OrthoDB" id="30826at2759"/>
<feature type="region of interest" description="Disordered" evidence="11">
    <location>
        <begin position="170"/>
        <end position="190"/>
    </location>
</feature>
<feature type="domain" description="Ku C-terminal" evidence="15">
    <location>
        <begin position="487"/>
        <end position="601"/>
    </location>
</feature>
<keyword evidence="10" id="KW-0539">Nucleus</keyword>
<dbReference type="Pfam" id="PF02735">
    <property type="entry name" value="Ku"/>
    <property type="match status" value="1"/>
</dbReference>
<dbReference type="GO" id="GO:0006303">
    <property type="term" value="P:double-strand break repair via nonhomologous end joining"/>
    <property type="evidence" value="ECO:0007669"/>
    <property type="project" value="InterPro"/>
</dbReference>
<feature type="domain" description="Ku70/Ku80 N-terminal alpha/beta" evidence="14">
    <location>
        <begin position="7"/>
        <end position="163"/>
    </location>
</feature>
<dbReference type="FunFam" id="1.25.40.240:FF:000001">
    <property type="entry name" value="X-ray repair cross-complementing protein 5"/>
    <property type="match status" value="1"/>
</dbReference>
<keyword evidence="4" id="KW-0378">Hydrolase</keyword>
<keyword evidence="7" id="KW-0238">DNA-binding</keyword>
<dbReference type="SUPFAM" id="SSF100939">
    <property type="entry name" value="SPOC domain-like"/>
    <property type="match status" value="1"/>
</dbReference>
<reference evidence="16 17" key="1">
    <citation type="journal article" date="2018" name="Sci. Rep.">
        <title>Comparative analysis of the Pocillopora damicornis genome highlights role of immune system in coral evolution.</title>
        <authorList>
            <person name="Cunning R."/>
            <person name="Bay R.A."/>
            <person name="Gillette P."/>
            <person name="Baker A.C."/>
            <person name="Traylor-Knowles N."/>
        </authorList>
    </citation>
    <scope>NUCLEOTIDE SEQUENCE [LARGE SCALE GENOMIC DNA]</scope>
    <source>
        <strain evidence="16">RSMAS</strain>
        <tissue evidence="16">Whole animal</tissue>
    </source>
</reference>
<evidence type="ECO:0000256" key="9">
    <source>
        <dbReference type="ARBA" id="ARBA00023204"/>
    </source>
</evidence>
<feature type="compositionally biased region" description="Polar residues" evidence="11">
    <location>
        <begin position="585"/>
        <end position="595"/>
    </location>
</feature>
<evidence type="ECO:0000256" key="7">
    <source>
        <dbReference type="ARBA" id="ARBA00023125"/>
    </source>
</evidence>
<feature type="domain" description="Ku70/Ku80 C-terminal arm" evidence="13">
    <location>
        <begin position="373"/>
        <end position="444"/>
    </location>
</feature>
<dbReference type="Gene3D" id="2.40.290.10">
    <property type="match status" value="1"/>
</dbReference>
<protein>
    <recommendedName>
        <fullName evidence="18">Ku domain-containing protein</fullName>
    </recommendedName>
</protein>
<keyword evidence="8" id="KW-0233">DNA recombination</keyword>
<dbReference type="InterPro" id="IPR036494">
    <property type="entry name" value="Ku_C_sf"/>
</dbReference>
<dbReference type="Pfam" id="PF03730">
    <property type="entry name" value="Ku_C"/>
    <property type="match status" value="1"/>
</dbReference>
<dbReference type="STRING" id="46731.A0A3M6TUI1"/>
<dbReference type="Proteomes" id="UP000275408">
    <property type="component" value="Unassembled WGS sequence"/>
</dbReference>
<dbReference type="Pfam" id="PF08785">
    <property type="entry name" value="Ku_PK_bind"/>
    <property type="match status" value="1"/>
</dbReference>
<evidence type="ECO:0000259" key="13">
    <source>
        <dbReference type="Pfam" id="PF03730"/>
    </source>
</evidence>
<dbReference type="InterPro" id="IPR014893">
    <property type="entry name" value="Ku_PK_bind"/>
</dbReference>